<organism evidence="7 8">
    <name type="scientific">Anaerocolumna aminovalerica</name>
    <dbReference type="NCBI Taxonomy" id="1527"/>
    <lineage>
        <taxon>Bacteria</taxon>
        <taxon>Bacillati</taxon>
        <taxon>Bacillota</taxon>
        <taxon>Clostridia</taxon>
        <taxon>Lachnospirales</taxon>
        <taxon>Lachnospiraceae</taxon>
        <taxon>Anaerocolumna</taxon>
    </lineage>
</organism>
<feature type="transmembrane region" description="Helical" evidence="6">
    <location>
        <begin position="65"/>
        <end position="86"/>
    </location>
</feature>
<evidence type="ECO:0000256" key="5">
    <source>
        <dbReference type="ARBA" id="ARBA00023136"/>
    </source>
</evidence>
<keyword evidence="7" id="KW-0813">Transport</keyword>
<evidence type="ECO:0000256" key="2">
    <source>
        <dbReference type="ARBA" id="ARBA00022475"/>
    </source>
</evidence>
<keyword evidence="8" id="KW-1185">Reference proteome</keyword>
<evidence type="ECO:0000256" key="6">
    <source>
        <dbReference type="SAM" id="Phobius"/>
    </source>
</evidence>
<feature type="transmembrane region" description="Helical" evidence="6">
    <location>
        <begin position="39"/>
        <end position="58"/>
    </location>
</feature>
<comment type="subcellular location">
    <subcellularLocation>
        <location evidence="1">Cell membrane</location>
        <topology evidence="1">Multi-pass membrane protein</topology>
    </subcellularLocation>
</comment>
<dbReference type="GO" id="GO:0022857">
    <property type="term" value="F:transmembrane transporter activity"/>
    <property type="evidence" value="ECO:0007669"/>
    <property type="project" value="InterPro"/>
</dbReference>
<name>A0A1I5C3T0_9FIRM</name>
<dbReference type="GO" id="GO:0005886">
    <property type="term" value="C:plasma membrane"/>
    <property type="evidence" value="ECO:0007669"/>
    <property type="project" value="UniProtKB-SubCell"/>
</dbReference>
<dbReference type="Proteomes" id="UP000198806">
    <property type="component" value="Unassembled WGS sequence"/>
</dbReference>
<dbReference type="STRING" id="1527.SAMN04489757_102114"/>
<feature type="transmembrane region" description="Helical" evidence="6">
    <location>
        <begin position="12"/>
        <end position="33"/>
    </location>
</feature>
<dbReference type="PANTHER" id="PTHR43370">
    <property type="entry name" value="SUGAR ABC TRANSPORTER INTEGRAL MEMBRANE PROTEIN-RELATED"/>
    <property type="match status" value="1"/>
</dbReference>
<dbReference type="RefSeq" id="WP_091683980.1">
    <property type="nucleotide sequence ID" value="NZ_BAABFM010000017.1"/>
</dbReference>
<evidence type="ECO:0000256" key="1">
    <source>
        <dbReference type="ARBA" id="ARBA00004651"/>
    </source>
</evidence>
<dbReference type="PANTHER" id="PTHR43370:SF1">
    <property type="entry name" value="GUANOSINE ABC TRANSPORTER PERMEASE PROTEIN NUPQ"/>
    <property type="match status" value="1"/>
</dbReference>
<evidence type="ECO:0000313" key="8">
    <source>
        <dbReference type="Proteomes" id="UP000198806"/>
    </source>
</evidence>
<feature type="transmembrane region" description="Helical" evidence="6">
    <location>
        <begin position="201"/>
        <end position="223"/>
    </location>
</feature>
<evidence type="ECO:0000313" key="7">
    <source>
        <dbReference type="EMBL" id="SFN81655.1"/>
    </source>
</evidence>
<evidence type="ECO:0000256" key="4">
    <source>
        <dbReference type="ARBA" id="ARBA00022989"/>
    </source>
</evidence>
<protein>
    <submittedName>
        <fullName evidence="7">Simple sugar transport system permease protein</fullName>
    </submittedName>
</protein>
<dbReference type="CDD" id="cd06580">
    <property type="entry name" value="TM_PBP1_transp_TpRbsC_like"/>
    <property type="match status" value="1"/>
</dbReference>
<dbReference type="InterPro" id="IPR001851">
    <property type="entry name" value="ABC_transp_permease"/>
</dbReference>
<keyword evidence="4 6" id="KW-1133">Transmembrane helix</keyword>
<keyword evidence="3 6" id="KW-0812">Transmembrane</keyword>
<evidence type="ECO:0000256" key="3">
    <source>
        <dbReference type="ARBA" id="ARBA00022692"/>
    </source>
</evidence>
<keyword evidence="2" id="KW-1003">Cell membrane</keyword>
<dbReference type="AlphaFoldDB" id="A0A1I5C3T0"/>
<dbReference type="OrthoDB" id="9792579at2"/>
<keyword evidence="5 6" id="KW-0472">Membrane</keyword>
<feature type="transmembrane region" description="Helical" evidence="6">
    <location>
        <begin position="278"/>
        <end position="297"/>
    </location>
</feature>
<feature type="transmembrane region" description="Helical" evidence="6">
    <location>
        <begin position="244"/>
        <end position="266"/>
    </location>
</feature>
<feature type="transmembrane region" description="Helical" evidence="6">
    <location>
        <begin position="98"/>
        <end position="117"/>
    </location>
</feature>
<dbReference type="Pfam" id="PF02653">
    <property type="entry name" value="BPD_transp_2"/>
    <property type="match status" value="1"/>
</dbReference>
<accession>A0A1I5C3T0</accession>
<dbReference type="EMBL" id="FOWD01000002">
    <property type="protein sequence ID" value="SFN81655.1"/>
    <property type="molecule type" value="Genomic_DNA"/>
</dbReference>
<gene>
    <name evidence="7" type="ORF">SAMN04489757_102114</name>
</gene>
<reference evidence="7 8" key="1">
    <citation type="submission" date="2016-10" db="EMBL/GenBank/DDBJ databases">
        <authorList>
            <person name="de Groot N.N."/>
        </authorList>
    </citation>
    <scope>NUCLEOTIDE SEQUENCE [LARGE SCALE GENOMIC DNA]</scope>
    <source>
        <strain evidence="7 8">DSM 1283</strain>
    </source>
</reference>
<keyword evidence="7" id="KW-0762">Sugar transport</keyword>
<feature type="transmembrane region" description="Helical" evidence="6">
    <location>
        <begin position="154"/>
        <end position="171"/>
    </location>
</feature>
<sequence>MDKILTAIFTPAFLFSVIRVSTPLILGSMAALICNRGGMLHIAFEGIMLSAAFFGMLISALTQNVLLGIIGAILGGLLISMMLGYFNLVLNSDKTLTGIALNTFASAGTIFALYLLVQDKGTSNSLPSLTVPNIAIPIIKDIPILGEIISGHNLLTYIAFITVFLTYIIIFRTPLGLRIRTVGENPNAAASVGINVLKVRFITLAISAVIASLAGAYMSMGYLSWFSRDMIAGRGFMSIAAQNLGAALPLPSLLASLAFGAVTALANVLQTLNMPSEIIQAMPYVATLIGLGVFGYVGKVSNRKRSKAVLGSAKMREGGNA</sequence>
<proteinExistence type="predicted"/>